<feature type="transmembrane region" description="Helical" evidence="7">
    <location>
        <begin position="152"/>
        <end position="168"/>
    </location>
</feature>
<dbReference type="EMBL" id="BSPX01000005">
    <property type="protein sequence ID" value="GLT21189.1"/>
    <property type="molecule type" value="Genomic_DNA"/>
</dbReference>
<name>A0ABQ6F7J0_9RHOO</name>
<evidence type="ECO:0000256" key="1">
    <source>
        <dbReference type="ARBA" id="ARBA00004651"/>
    </source>
</evidence>
<accession>A0ABQ6F7J0</accession>
<keyword evidence="4 7" id="KW-0812">Transmembrane</keyword>
<organism evidence="9 10">
    <name type="scientific">Zoogloea oryzae</name>
    <dbReference type="NCBI Taxonomy" id="310767"/>
    <lineage>
        <taxon>Bacteria</taxon>
        <taxon>Pseudomonadati</taxon>
        <taxon>Pseudomonadota</taxon>
        <taxon>Betaproteobacteria</taxon>
        <taxon>Rhodocyclales</taxon>
        <taxon>Zoogloeaceae</taxon>
        <taxon>Zoogloea</taxon>
    </lineage>
</organism>
<dbReference type="PANTHER" id="PTHR40074">
    <property type="entry name" value="O-ACETYLTRANSFERASE WECH"/>
    <property type="match status" value="1"/>
</dbReference>
<feature type="transmembrane region" description="Helical" evidence="7">
    <location>
        <begin position="305"/>
        <end position="325"/>
    </location>
</feature>
<dbReference type="Proteomes" id="UP001157167">
    <property type="component" value="Unassembled WGS sequence"/>
</dbReference>
<evidence type="ECO:0000256" key="4">
    <source>
        <dbReference type="ARBA" id="ARBA00022692"/>
    </source>
</evidence>
<feature type="transmembrane region" description="Helical" evidence="7">
    <location>
        <begin position="121"/>
        <end position="140"/>
    </location>
</feature>
<evidence type="ECO:0000256" key="5">
    <source>
        <dbReference type="ARBA" id="ARBA00022989"/>
    </source>
</evidence>
<comment type="subcellular location">
    <subcellularLocation>
        <location evidence="1">Cell membrane</location>
        <topology evidence="1">Multi-pass membrane protein</topology>
    </subcellularLocation>
</comment>
<feature type="domain" description="Acyltransferase 3" evidence="8">
    <location>
        <begin position="2"/>
        <end position="325"/>
    </location>
</feature>
<protein>
    <submittedName>
        <fullName evidence="9">Membrane protein</fullName>
    </submittedName>
</protein>
<evidence type="ECO:0000256" key="6">
    <source>
        <dbReference type="ARBA" id="ARBA00023136"/>
    </source>
</evidence>
<evidence type="ECO:0000313" key="9">
    <source>
        <dbReference type="EMBL" id="GLT21189.1"/>
    </source>
</evidence>
<keyword evidence="10" id="KW-1185">Reference proteome</keyword>
<dbReference type="PANTHER" id="PTHR40074:SF2">
    <property type="entry name" value="O-ACETYLTRANSFERASE WECH"/>
    <property type="match status" value="1"/>
</dbReference>
<evidence type="ECO:0000256" key="7">
    <source>
        <dbReference type="SAM" id="Phobius"/>
    </source>
</evidence>
<evidence type="ECO:0000259" key="8">
    <source>
        <dbReference type="Pfam" id="PF01757"/>
    </source>
</evidence>
<evidence type="ECO:0000256" key="2">
    <source>
        <dbReference type="ARBA" id="ARBA00007400"/>
    </source>
</evidence>
<feature type="transmembrane region" description="Helical" evidence="7">
    <location>
        <begin position="207"/>
        <end position="228"/>
    </location>
</feature>
<proteinExistence type="inferred from homology"/>
<comment type="caution">
    <text evidence="9">The sequence shown here is derived from an EMBL/GenBank/DDBJ whole genome shotgun (WGS) entry which is preliminary data.</text>
</comment>
<keyword evidence="5 7" id="KW-1133">Transmembrane helix</keyword>
<comment type="similarity">
    <text evidence="2">Belongs to the acyltransferase 3 family.</text>
</comment>
<evidence type="ECO:0000256" key="3">
    <source>
        <dbReference type="ARBA" id="ARBA00022475"/>
    </source>
</evidence>
<dbReference type="Pfam" id="PF01757">
    <property type="entry name" value="Acyl_transf_3"/>
    <property type="match status" value="1"/>
</dbReference>
<feature type="transmembrane region" description="Helical" evidence="7">
    <location>
        <begin position="240"/>
        <end position="258"/>
    </location>
</feature>
<feature type="transmembrane region" description="Helical" evidence="7">
    <location>
        <begin position="180"/>
        <end position="198"/>
    </location>
</feature>
<evidence type="ECO:0000313" key="10">
    <source>
        <dbReference type="Proteomes" id="UP001157167"/>
    </source>
</evidence>
<dbReference type="InterPro" id="IPR002656">
    <property type="entry name" value="Acyl_transf_3_dom"/>
</dbReference>
<sequence>MVWLDNSRIIAILAVVVLHAAVSPVVDTPFGSTDWWAGNLINAFSRWCVPVFVMISGALLLAPGKTEGAGTFYRKRAARVVVPLLFWSAFYLLWVFIKGSLKGNPPGAAALLHRISIGEPYYHLWFLYMLVPLYLVTPVLRQIVARTTRKQLTWLVALAFVLAALNAIDARLSPRSSTFFPAWFLSYVPYFLLGHLIATDPRTRSPALLWSTLVASGLLTAVGCHALATRAGLQTGLYFYDYLSLTVIPMAASCLYLLKSRSQPLAGRHTRQLSGLTMGVYLLHPLAIEVLQRIGFGPLDYNPAMAIPAVAAVAFLAALAASVAISRLPYLRRTI</sequence>
<feature type="transmembrane region" description="Helical" evidence="7">
    <location>
        <begin position="44"/>
        <end position="64"/>
    </location>
</feature>
<gene>
    <name evidence="9" type="ORF">GCM10007933_06410</name>
</gene>
<dbReference type="RefSeq" id="WP_284186657.1">
    <property type="nucleotide sequence ID" value="NZ_BSPX01000005.1"/>
</dbReference>
<feature type="transmembrane region" description="Helical" evidence="7">
    <location>
        <begin position="76"/>
        <end position="97"/>
    </location>
</feature>
<keyword evidence="6 7" id="KW-0472">Membrane</keyword>
<reference evidence="10" key="1">
    <citation type="journal article" date="2019" name="Int. J. Syst. Evol. Microbiol.">
        <title>The Global Catalogue of Microorganisms (GCM) 10K type strain sequencing project: providing services to taxonomists for standard genome sequencing and annotation.</title>
        <authorList>
            <consortium name="The Broad Institute Genomics Platform"/>
            <consortium name="The Broad Institute Genome Sequencing Center for Infectious Disease"/>
            <person name="Wu L."/>
            <person name="Ma J."/>
        </authorList>
    </citation>
    <scope>NUCLEOTIDE SEQUENCE [LARGE SCALE GENOMIC DNA]</scope>
    <source>
        <strain evidence="10">NBRC 102407</strain>
    </source>
</reference>
<keyword evidence="3" id="KW-1003">Cell membrane</keyword>